<evidence type="ECO:0000256" key="1">
    <source>
        <dbReference type="ARBA" id="ARBA00004141"/>
    </source>
</evidence>
<dbReference type="InterPro" id="IPR051784">
    <property type="entry name" value="Nod_factor_ABC_transporter"/>
</dbReference>
<dbReference type="PIRSF" id="PIRSF006648">
    <property type="entry name" value="DrrB"/>
    <property type="match status" value="1"/>
</dbReference>
<dbReference type="InterPro" id="IPR000412">
    <property type="entry name" value="ABC_2_transport"/>
</dbReference>
<evidence type="ECO:0000259" key="7">
    <source>
        <dbReference type="PROSITE" id="PS51012"/>
    </source>
</evidence>
<comment type="caution">
    <text evidence="8">The sequence shown here is derived from an EMBL/GenBank/DDBJ whole genome shotgun (WGS) entry which is preliminary data.</text>
</comment>
<keyword evidence="2 6" id="KW-0812">Transmembrane</keyword>
<evidence type="ECO:0000256" key="6">
    <source>
        <dbReference type="RuleBase" id="RU361157"/>
    </source>
</evidence>
<dbReference type="PANTHER" id="PTHR43229">
    <property type="entry name" value="NODULATION PROTEIN J"/>
    <property type="match status" value="1"/>
</dbReference>
<gene>
    <name evidence="8" type="ORF">CSO01_36490</name>
</gene>
<dbReference type="PROSITE" id="PS51012">
    <property type="entry name" value="ABC_TM2"/>
    <property type="match status" value="1"/>
</dbReference>
<feature type="transmembrane region" description="Helical" evidence="6">
    <location>
        <begin position="128"/>
        <end position="156"/>
    </location>
</feature>
<accession>A0A512PI98</accession>
<dbReference type="AlphaFoldDB" id="A0A512PI98"/>
<dbReference type="GO" id="GO:0043190">
    <property type="term" value="C:ATP-binding cassette (ABC) transporter complex"/>
    <property type="evidence" value="ECO:0007669"/>
    <property type="project" value="InterPro"/>
</dbReference>
<keyword evidence="6" id="KW-0813">Transport</keyword>
<dbReference type="Proteomes" id="UP000321798">
    <property type="component" value="Unassembled WGS sequence"/>
</dbReference>
<feature type="transmembrane region" description="Helical" evidence="6">
    <location>
        <begin position="208"/>
        <end position="231"/>
    </location>
</feature>
<feature type="transmembrane region" description="Helical" evidence="6">
    <location>
        <begin position="42"/>
        <end position="67"/>
    </location>
</feature>
<evidence type="ECO:0000256" key="2">
    <source>
        <dbReference type="ARBA" id="ARBA00022692"/>
    </source>
</evidence>
<comment type="subcellular location">
    <subcellularLocation>
        <location evidence="6">Cell membrane</location>
        <topology evidence="6">Multi-pass membrane protein</topology>
    </subcellularLocation>
    <subcellularLocation>
        <location evidence="1">Membrane</location>
        <topology evidence="1">Multi-pass membrane protein</topology>
    </subcellularLocation>
</comment>
<dbReference type="RefSeq" id="WP_223203753.1">
    <property type="nucleotide sequence ID" value="NZ_BAABBJ010000013.1"/>
</dbReference>
<feature type="transmembrane region" description="Helical" evidence="6">
    <location>
        <begin position="87"/>
        <end position="107"/>
    </location>
</feature>
<dbReference type="InterPro" id="IPR047817">
    <property type="entry name" value="ABC2_TM_bact-type"/>
</dbReference>
<evidence type="ECO:0000313" key="9">
    <source>
        <dbReference type="Proteomes" id="UP000321798"/>
    </source>
</evidence>
<dbReference type="GO" id="GO:0046677">
    <property type="term" value="P:response to antibiotic"/>
    <property type="evidence" value="ECO:0007669"/>
    <property type="project" value="UniProtKB-KW"/>
</dbReference>
<keyword evidence="4 6" id="KW-0472">Membrane</keyword>
<evidence type="ECO:0000256" key="5">
    <source>
        <dbReference type="ARBA" id="ARBA00023251"/>
    </source>
</evidence>
<reference evidence="8 9" key="1">
    <citation type="submission" date="2019-07" db="EMBL/GenBank/DDBJ databases">
        <title>Whole genome shotgun sequence of Cellulomonas soli NBRC 109434.</title>
        <authorList>
            <person name="Hosoyama A."/>
            <person name="Uohara A."/>
            <person name="Ohji S."/>
            <person name="Ichikawa N."/>
        </authorList>
    </citation>
    <scope>NUCLEOTIDE SEQUENCE [LARGE SCALE GENOMIC DNA]</scope>
    <source>
        <strain evidence="8 9">NBRC 109434</strain>
    </source>
</reference>
<organism evidence="8 9">
    <name type="scientific">Cellulomonas soli</name>
    <dbReference type="NCBI Taxonomy" id="931535"/>
    <lineage>
        <taxon>Bacteria</taxon>
        <taxon>Bacillati</taxon>
        <taxon>Actinomycetota</taxon>
        <taxon>Actinomycetes</taxon>
        <taxon>Micrococcales</taxon>
        <taxon>Cellulomonadaceae</taxon>
        <taxon>Cellulomonas</taxon>
    </lineage>
</organism>
<protein>
    <recommendedName>
        <fullName evidence="6">Transport permease protein</fullName>
    </recommendedName>
</protein>
<dbReference type="EMBL" id="BKAL01000017">
    <property type="protein sequence ID" value="GEP70934.1"/>
    <property type="molecule type" value="Genomic_DNA"/>
</dbReference>
<keyword evidence="3 6" id="KW-1133">Transmembrane helix</keyword>
<dbReference type="GO" id="GO:0140359">
    <property type="term" value="F:ABC-type transporter activity"/>
    <property type="evidence" value="ECO:0007669"/>
    <property type="project" value="InterPro"/>
</dbReference>
<name>A0A512PI98_9CELL</name>
<keyword evidence="6" id="KW-1003">Cell membrane</keyword>
<sequence>MSATTSTDLFTDEAMVAAARPRRLGAFYVAEHRLRAMRAYGWTLVIGSVGNPLLYLLGIGLGLAAFIDQPVAQGPHGPVDYVQFVAPALLATAAVSVATEEFTYAVMEGFKWRRLFWGMNASPVSPAQIAAGQVLAVGARMLFTTAVYALLAFLLGGVDDPWAAAALPFVGLLAGLAFGLPLMAYAASLKDDSGQFAMVQRFVFTPMFLFSGTFYPITTLPAWLQWIGWVSPLWHASELGRAITYGTTAPGWQVAVHVVVLIGMAAGGWLLARQAFVRRLR</sequence>
<comment type="similarity">
    <text evidence="6">Belongs to the ABC-2 integral membrane protein family.</text>
</comment>
<dbReference type="InterPro" id="IPR013525">
    <property type="entry name" value="ABC2_TM"/>
</dbReference>
<dbReference type="PANTHER" id="PTHR43229:SF2">
    <property type="entry name" value="NODULATION PROTEIN J"/>
    <property type="match status" value="1"/>
</dbReference>
<keyword evidence="5" id="KW-0046">Antibiotic resistance</keyword>
<evidence type="ECO:0000256" key="4">
    <source>
        <dbReference type="ARBA" id="ARBA00023136"/>
    </source>
</evidence>
<feature type="transmembrane region" description="Helical" evidence="6">
    <location>
        <begin position="251"/>
        <end position="272"/>
    </location>
</feature>
<evidence type="ECO:0000313" key="8">
    <source>
        <dbReference type="EMBL" id="GEP70934.1"/>
    </source>
</evidence>
<feature type="transmembrane region" description="Helical" evidence="6">
    <location>
        <begin position="162"/>
        <end position="187"/>
    </location>
</feature>
<dbReference type="Pfam" id="PF01061">
    <property type="entry name" value="ABC2_membrane"/>
    <property type="match status" value="1"/>
</dbReference>
<evidence type="ECO:0000256" key="3">
    <source>
        <dbReference type="ARBA" id="ARBA00022989"/>
    </source>
</evidence>
<feature type="domain" description="ABC transmembrane type-2" evidence="7">
    <location>
        <begin position="43"/>
        <end position="279"/>
    </location>
</feature>
<proteinExistence type="inferred from homology"/>
<keyword evidence="9" id="KW-1185">Reference proteome</keyword>